<keyword evidence="10 19" id="KW-0347">Helicase</keyword>
<evidence type="ECO:0000256" key="18">
    <source>
        <dbReference type="ARBA" id="ARBA00047995"/>
    </source>
</evidence>
<evidence type="ECO:0000256" key="12">
    <source>
        <dbReference type="ARBA" id="ARBA00022895"/>
    </source>
</evidence>
<dbReference type="Gene3D" id="3.40.50.410">
    <property type="entry name" value="von Willebrand factor, type A domain"/>
    <property type="match status" value="1"/>
</dbReference>
<dbReference type="InterPro" id="IPR016194">
    <property type="entry name" value="SPOC-like_C_dom_sf"/>
</dbReference>
<dbReference type="SUPFAM" id="SSF53300">
    <property type="entry name" value="vWA-like"/>
    <property type="match status" value="1"/>
</dbReference>
<keyword evidence="13 19" id="KW-0238">DNA-binding</keyword>
<dbReference type="Gene3D" id="1.25.40.240">
    <property type="entry name" value="Ku, C-terminal domain"/>
    <property type="match status" value="1"/>
</dbReference>
<dbReference type="InterPro" id="IPR024193">
    <property type="entry name" value="Ku80"/>
</dbReference>
<comment type="function">
    <text evidence="17">Single-stranded DNA-dependent ATP-dependent helicase. Involved in non-homologous end joining (NHEJ) DNA double strand break repair. DNA-binding is sequence-independent but has a high affinity to nicks in double-stranded DNA and to the ends of duplex DNA. Binds to naturally occurring chromosomal ends, and therefore provides chromosomal end protection. Required also for telomere recombination to repair telomeric ends in the absence of telomerase. KU70, of the KU70/KU80 heterodimer, binds to the stem loop of TLC1, the RNA component of telomerase. Involved in telomere maintenance. Interacts with telomeric repeats and subtelomeric sequences thereby controlling telomere length and protecting against subtelomeric rearrangement. Maintains telomeric chromatin, which is involved in silencing the expression of genes located at the telomere. Required for mating-type switching.</text>
</comment>
<dbReference type="PIRSF" id="PIRSF016570">
    <property type="entry name" value="Ku80"/>
    <property type="match status" value="1"/>
</dbReference>
<sequence length="698" mass="78386">MADKQATVYVVDLGASMGASNAGRPGTDLDYALEYLWDRITTTVSNGRKTDTIAVVGFRTDGSDNSLVQNDENYANISVLNPMSQFLMPQIRGLKKLLEPSTTHEGDGVSALVVAIDIIEKYCKKLKYIRNIVFLTNGTGGFDFDGINDIIEQIKEHKINLTVLGVDFDDPEFGFEEKDKSPAKAANEKALKELCDQCDGMYGTIAEALEEIQRPRTKKTRPIHSFRGRLSIGNESINPRSTLLIDVERFPRTMVARPPTASSFALSPEQDPVDGNLQKIRNTRTFQVEDEDAPGKAIDIDREDMAKGYLYGRTIVPISAEDQEIVKFNTETSLKIVGFIPKSGFERPICLSNSNIVVASKANDEAIMALSSFIHALYELDSLAIGRLVTKDDKPPVMIAMAPIIEPEFECLVETQLPFAEDTRQYKFAPLDTVKTTTGKVLDKHRLIPTQELQEAMDDYVDSMNLMNLEGLNDPLLPFAQPEDVFSPVLHRIQQVIRARAIAPDDDGLPDISPVLLNYSTIPQGLDPEEDLDRLRQAADVCLVPTKAKGKKIGRDKPLSGLDVGKLLEERTKSRRIDKNNPVPEFRQMIASVQQREDIQPLVQQMGDIIKDIIRCSVADLQYSRAIECLRVLREDCITFEAFEFYDSFIRELKSFTEADRRDFWSRVRKDKLGLVLPSEDSRSKTTIEESNRLYYGR</sequence>
<keyword evidence="22" id="KW-1185">Reference proteome</keyword>
<dbReference type="AlphaFoldDB" id="A0A436ZWC1"/>
<dbReference type="InterPro" id="IPR036494">
    <property type="entry name" value="Ku_C_sf"/>
</dbReference>
<evidence type="ECO:0000256" key="14">
    <source>
        <dbReference type="ARBA" id="ARBA00023172"/>
    </source>
</evidence>
<evidence type="ECO:0000256" key="17">
    <source>
        <dbReference type="ARBA" id="ARBA00024890"/>
    </source>
</evidence>
<dbReference type="GO" id="GO:0003690">
    <property type="term" value="F:double-stranded DNA binding"/>
    <property type="evidence" value="ECO:0007669"/>
    <property type="project" value="TreeGrafter"/>
</dbReference>
<dbReference type="Pfam" id="PF02735">
    <property type="entry name" value="Ku"/>
    <property type="match status" value="1"/>
</dbReference>
<evidence type="ECO:0000256" key="3">
    <source>
        <dbReference type="ARBA" id="ARBA00007726"/>
    </source>
</evidence>
<comment type="subcellular location">
    <subcellularLocation>
        <location evidence="2">Chromosome</location>
        <location evidence="2">Telomere</location>
    </subcellularLocation>
    <subcellularLocation>
        <location evidence="1 19">Nucleus</location>
    </subcellularLocation>
</comment>
<dbReference type="SMART" id="SM00559">
    <property type="entry name" value="Ku78"/>
    <property type="match status" value="1"/>
</dbReference>
<evidence type="ECO:0000256" key="10">
    <source>
        <dbReference type="ARBA" id="ARBA00022806"/>
    </source>
</evidence>
<dbReference type="GO" id="GO:0043564">
    <property type="term" value="C:Ku70:Ku80 complex"/>
    <property type="evidence" value="ECO:0007669"/>
    <property type="project" value="InterPro"/>
</dbReference>
<evidence type="ECO:0000259" key="20">
    <source>
        <dbReference type="SMART" id="SM00559"/>
    </source>
</evidence>
<keyword evidence="14 19" id="KW-0233">DNA recombination</keyword>
<name>A0A436ZWC1_ARTFL</name>
<evidence type="ECO:0000256" key="7">
    <source>
        <dbReference type="ARBA" id="ARBA00022741"/>
    </source>
</evidence>
<keyword evidence="8 19" id="KW-0227">DNA damage</keyword>
<protein>
    <recommendedName>
        <fullName evidence="5 19">ATP-dependent DNA helicase II subunit 2</fullName>
        <ecNumber evidence="4 19">3.6.4.12</ecNumber>
    </recommendedName>
</protein>
<dbReference type="GO" id="GO:0016887">
    <property type="term" value="F:ATP hydrolysis activity"/>
    <property type="evidence" value="ECO:0007669"/>
    <property type="project" value="RHEA"/>
</dbReference>
<dbReference type="GO" id="GO:0006303">
    <property type="term" value="P:double-strand break repair via nonhomologous end joining"/>
    <property type="evidence" value="ECO:0007669"/>
    <property type="project" value="InterPro"/>
</dbReference>
<proteinExistence type="inferred from homology"/>
<dbReference type="Pfam" id="PF03731">
    <property type="entry name" value="Ku_N"/>
    <property type="match status" value="1"/>
</dbReference>
<dbReference type="GO" id="GO:0005524">
    <property type="term" value="F:ATP binding"/>
    <property type="evidence" value="ECO:0007669"/>
    <property type="project" value="UniProtKB-UniRule"/>
</dbReference>
<dbReference type="Gene3D" id="2.40.290.10">
    <property type="match status" value="1"/>
</dbReference>
<dbReference type="STRING" id="97331.A0A436ZWC1"/>
<keyword evidence="7 19" id="KW-0547">Nucleotide-binding</keyword>
<reference evidence="21 22" key="1">
    <citation type="submission" date="2019-01" db="EMBL/GenBank/DDBJ databases">
        <title>Intercellular communication is required for trap formation in the nematode-trapping fungus Duddingtonia flagrans.</title>
        <authorList>
            <person name="Youssar L."/>
            <person name="Wernet V."/>
            <person name="Hensel N."/>
            <person name="Hildebrandt H.-G."/>
            <person name="Fischer R."/>
        </authorList>
    </citation>
    <scope>NUCLEOTIDE SEQUENCE [LARGE SCALE GENOMIC DNA]</scope>
    <source>
        <strain evidence="21 22">CBS H-5679</strain>
    </source>
</reference>
<feature type="domain" description="Ku" evidence="20">
    <location>
        <begin position="297"/>
        <end position="434"/>
    </location>
</feature>
<keyword evidence="9 19" id="KW-0378">Hydrolase</keyword>
<evidence type="ECO:0000256" key="6">
    <source>
        <dbReference type="ARBA" id="ARBA00022454"/>
    </source>
</evidence>
<comment type="catalytic activity">
    <reaction evidence="18 19">
        <text>ATP + H2O = ADP + phosphate + H(+)</text>
        <dbReference type="Rhea" id="RHEA:13065"/>
        <dbReference type="ChEBI" id="CHEBI:15377"/>
        <dbReference type="ChEBI" id="CHEBI:15378"/>
        <dbReference type="ChEBI" id="CHEBI:30616"/>
        <dbReference type="ChEBI" id="CHEBI:43474"/>
        <dbReference type="ChEBI" id="CHEBI:456216"/>
        <dbReference type="EC" id="3.6.4.12"/>
    </reaction>
</comment>
<accession>A0A436ZWC1</accession>
<dbReference type="Gene3D" id="1.10.1600.10">
    <property type="match status" value="1"/>
</dbReference>
<keyword evidence="12" id="KW-0779">Telomere</keyword>
<dbReference type="PANTHER" id="PTHR12604:SF4">
    <property type="entry name" value="X-RAY REPAIR CROSS-COMPLEMENTING PROTEIN 5"/>
    <property type="match status" value="1"/>
</dbReference>
<keyword evidence="11 19" id="KW-0067">ATP-binding</keyword>
<evidence type="ECO:0000256" key="15">
    <source>
        <dbReference type="ARBA" id="ARBA00023204"/>
    </source>
</evidence>
<evidence type="ECO:0000256" key="11">
    <source>
        <dbReference type="ARBA" id="ARBA00022840"/>
    </source>
</evidence>
<dbReference type="InterPro" id="IPR014893">
    <property type="entry name" value="Ku_PK_bind"/>
</dbReference>
<dbReference type="CDD" id="cd00873">
    <property type="entry name" value="KU80"/>
    <property type="match status" value="1"/>
</dbReference>
<dbReference type="GO" id="GO:0000781">
    <property type="term" value="C:chromosome, telomeric region"/>
    <property type="evidence" value="ECO:0007669"/>
    <property type="project" value="UniProtKB-SubCell"/>
</dbReference>
<evidence type="ECO:0000256" key="1">
    <source>
        <dbReference type="ARBA" id="ARBA00004123"/>
    </source>
</evidence>
<dbReference type="GO" id="GO:0003678">
    <property type="term" value="F:DNA helicase activity"/>
    <property type="evidence" value="ECO:0007669"/>
    <property type="project" value="UniProtKB-EC"/>
</dbReference>
<keyword evidence="16 19" id="KW-0539">Nucleus</keyword>
<comment type="caution">
    <text evidence="21">The sequence shown here is derived from an EMBL/GenBank/DDBJ whole genome shotgun (WGS) entry which is preliminary data.</text>
</comment>
<dbReference type="PANTHER" id="PTHR12604">
    <property type="entry name" value="KU AUTOANTIGEN DNA HELICASE"/>
    <property type="match status" value="1"/>
</dbReference>
<dbReference type="VEuPathDB" id="FungiDB:DFL_007379"/>
<evidence type="ECO:0000256" key="9">
    <source>
        <dbReference type="ARBA" id="ARBA00022801"/>
    </source>
</evidence>
<evidence type="ECO:0000256" key="19">
    <source>
        <dbReference type="PIRNR" id="PIRNR016570"/>
    </source>
</evidence>
<evidence type="ECO:0000256" key="4">
    <source>
        <dbReference type="ARBA" id="ARBA00012551"/>
    </source>
</evidence>
<dbReference type="Pfam" id="PF08785">
    <property type="entry name" value="Ku_PK_bind"/>
    <property type="match status" value="1"/>
</dbReference>
<evidence type="ECO:0000313" key="22">
    <source>
        <dbReference type="Proteomes" id="UP000283090"/>
    </source>
</evidence>
<keyword evidence="15 19" id="KW-0234">DNA repair</keyword>
<evidence type="ECO:0000256" key="16">
    <source>
        <dbReference type="ARBA" id="ARBA00023242"/>
    </source>
</evidence>
<dbReference type="GeneID" id="93589690"/>
<evidence type="ECO:0000256" key="13">
    <source>
        <dbReference type="ARBA" id="ARBA00023125"/>
    </source>
</evidence>
<comment type="similarity">
    <text evidence="3 19">Belongs to the ku80 family.</text>
</comment>
<dbReference type="OrthoDB" id="30826at2759"/>
<evidence type="ECO:0000313" key="21">
    <source>
        <dbReference type="EMBL" id="RVD82973.1"/>
    </source>
</evidence>
<dbReference type="SUPFAM" id="SSF101420">
    <property type="entry name" value="C-terminal domain of Ku80"/>
    <property type="match status" value="1"/>
</dbReference>
<dbReference type="Proteomes" id="UP000283090">
    <property type="component" value="Unassembled WGS sequence"/>
</dbReference>
<evidence type="ECO:0000256" key="2">
    <source>
        <dbReference type="ARBA" id="ARBA00004574"/>
    </source>
</evidence>
<dbReference type="FunFam" id="3.40.50.410:FF:000073">
    <property type="entry name" value="ATP-dependent DNA helicase II subunit 2"/>
    <property type="match status" value="1"/>
</dbReference>
<evidence type="ECO:0000256" key="5">
    <source>
        <dbReference type="ARBA" id="ARBA00021792"/>
    </source>
</evidence>
<dbReference type="GO" id="GO:0000723">
    <property type="term" value="P:telomere maintenance"/>
    <property type="evidence" value="ECO:0007669"/>
    <property type="project" value="InterPro"/>
</dbReference>
<organism evidence="21 22">
    <name type="scientific">Arthrobotrys flagrans</name>
    <name type="common">Nematode-trapping fungus</name>
    <name type="synonym">Trichothecium flagrans</name>
    <dbReference type="NCBI Taxonomy" id="97331"/>
    <lineage>
        <taxon>Eukaryota</taxon>
        <taxon>Fungi</taxon>
        <taxon>Dikarya</taxon>
        <taxon>Ascomycota</taxon>
        <taxon>Pezizomycotina</taxon>
        <taxon>Orbiliomycetes</taxon>
        <taxon>Orbiliales</taxon>
        <taxon>Orbiliaceae</taxon>
        <taxon>Arthrobotrys</taxon>
    </lineage>
</organism>
<dbReference type="RefSeq" id="XP_067488517.1">
    <property type="nucleotide sequence ID" value="XM_067636952.1"/>
</dbReference>
<dbReference type="GO" id="GO:0003684">
    <property type="term" value="F:damaged DNA binding"/>
    <property type="evidence" value="ECO:0007669"/>
    <property type="project" value="InterPro"/>
</dbReference>
<dbReference type="InterPro" id="IPR036465">
    <property type="entry name" value="vWFA_dom_sf"/>
</dbReference>
<gene>
    <name evidence="21" type="ORF">DFL_007379</name>
</gene>
<dbReference type="SUPFAM" id="SSF100939">
    <property type="entry name" value="SPOC domain-like"/>
    <property type="match status" value="1"/>
</dbReference>
<dbReference type="InterPro" id="IPR005161">
    <property type="entry name" value="Ku_N"/>
</dbReference>
<dbReference type="EC" id="3.6.4.12" evidence="4 19"/>
<evidence type="ECO:0000256" key="8">
    <source>
        <dbReference type="ARBA" id="ARBA00022763"/>
    </source>
</evidence>
<dbReference type="GO" id="GO:0006310">
    <property type="term" value="P:DNA recombination"/>
    <property type="evidence" value="ECO:0007669"/>
    <property type="project" value="UniProtKB-KW"/>
</dbReference>
<dbReference type="InterPro" id="IPR006164">
    <property type="entry name" value="DNA_bd_Ku70/Ku80"/>
</dbReference>
<dbReference type="EMBL" id="SAEB01000009">
    <property type="protein sequence ID" value="RVD82973.1"/>
    <property type="molecule type" value="Genomic_DNA"/>
</dbReference>
<dbReference type="GO" id="GO:0042162">
    <property type="term" value="F:telomeric DNA binding"/>
    <property type="evidence" value="ECO:0007669"/>
    <property type="project" value="InterPro"/>
</dbReference>
<keyword evidence="6" id="KW-0158">Chromosome</keyword>